<evidence type="ECO:0000313" key="1">
    <source>
        <dbReference type="EMBL" id="KAH7949236.1"/>
    </source>
</evidence>
<dbReference type="EMBL" id="CM023474">
    <property type="protein sequence ID" value="KAH7949236.1"/>
    <property type="molecule type" value="Genomic_DNA"/>
</dbReference>
<reference evidence="1" key="1">
    <citation type="submission" date="2020-05" db="EMBL/GenBank/DDBJ databases">
        <title>Large-scale comparative analyses of tick genomes elucidate their genetic diversity and vector capacities.</title>
        <authorList>
            <person name="Jia N."/>
            <person name="Wang J."/>
            <person name="Shi W."/>
            <person name="Du L."/>
            <person name="Sun Y."/>
            <person name="Zhan W."/>
            <person name="Jiang J."/>
            <person name="Wang Q."/>
            <person name="Zhang B."/>
            <person name="Ji P."/>
            <person name="Sakyi L.B."/>
            <person name="Cui X."/>
            <person name="Yuan T."/>
            <person name="Jiang B."/>
            <person name="Yang W."/>
            <person name="Lam T.T.-Y."/>
            <person name="Chang Q."/>
            <person name="Ding S."/>
            <person name="Wang X."/>
            <person name="Zhu J."/>
            <person name="Ruan X."/>
            <person name="Zhao L."/>
            <person name="Wei J."/>
            <person name="Que T."/>
            <person name="Du C."/>
            <person name="Cheng J."/>
            <person name="Dai P."/>
            <person name="Han X."/>
            <person name="Huang E."/>
            <person name="Gao Y."/>
            <person name="Liu J."/>
            <person name="Shao H."/>
            <person name="Ye R."/>
            <person name="Li L."/>
            <person name="Wei W."/>
            <person name="Wang X."/>
            <person name="Wang C."/>
            <person name="Yang T."/>
            <person name="Huo Q."/>
            <person name="Li W."/>
            <person name="Guo W."/>
            <person name="Chen H."/>
            <person name="Zhou L."/>
            <person name="Ni X."/>
            <person name="Tian J."/>
            <person name="Zhou Y."/>
            <person name="Sheng Y."/>
            <person name="Liu T."/>
            <person name="Pan Y."/>
            <person name="Xia L."/>
            <person name="Li J."/>
            <person name="Zhao F."/>
            <person name="Cao W."/>
        </authorList>
    </citation>
    <scope>NUCLEOTIDE SEQUENCE</scope>
    <source>
        <strain evidence="1">Dsil-2018</strain>
    </source>
</reference>
<organism evidence="1 2">
    <name type="scientific">Dermacentor silvarum</name>
    <name type="common">Tick</name>
    <dbReference type="NCBI Taxonomy" id="543639"/>
    <lineage>
        <taxon>Eukaryota</taxon>
        <taxon>Metazoa</taxon>
        <taxon>Ecdysozoa</taxon>
        <taxon>Arthropoda</taxon>
        <taxon>Chelicerata</taxon>
        <taxon>Arachnida</taxon>
        <taxon>Acari</taxon>
        <taxon>Parasitiformes</taxon>
        <taxon>Ixodida</taxon>
        <taxon>Ixodoidea</taxon>
        <taxon>Ixodidae</taxon>
        <taxon>Rhipicephalinae</taxon>
        <taxon>Dermacentor</taxon>
    </lineage>
</organism>
<protein>
    <submittedName>
        <fullName evidence="1">Uncharacterized protein</fullName>
    </submittedName>
</protein>
<evidence type="ECO:0000313" key="2">
    <source>
        <dbReference type="Proteomes" id="UP000821865"/>
    </source>
</evidence>
<dbReference type="Proteomes" id="UP000821865">
    <property type="component" value="Chromosome 5"/>
</dbReference>
<sequence length="573" mass="61971">MVMVASALAGTAFLLHLISFRVTTRVMDHWCRPPEAFANLSAAEWRSTAIPLEPDGSRSQCTRFEPPDAGSRARVVPCDAWDFDTERYGNNIVSEWRLVCDRRWLVELAVLVYMAACAVFLPLVGVAADRVGRRLVMHVSLAALVAAGFATSLANSYLLFVALRIVVSAASNALFLVLYALLYEVTTPARRDRYCFVAIAVASVAAPLSMLALSGLRLGWESLHLALMAPTSALALAYCSVGNESPVWLVRSWNAREAEAVALRAARINGAPLDECRAWFTREMQRRDSELPLLLFEHSPLAIFAPDVRGSLVLLSYIWAATSFAFNQVNLNDILPVKSAFAAAGIVCMVPMYGAAYACCVRFGARRSNVVAGLAFSALAVALAATHGHQLQDLSVALIVALRMLGNLVIVLAFVVTVRQYPVTARCTGLCWGFALGRLSGSLGEVLFRLAPQHRRDIAVCVVAICMALAAVATEYLPVAVSSSGRADGAPSGAAPTISVSAYPSRRVSVATADERRRSMLDSLVPLPKGPNKERAHRRPRPSAADDRLPEQYSVRVSGSMSLRSTSLDRSRH</sequence>
<proteinExistence type="predicted"/>
<accession>A0ACB8CQ37</accession>
<comment type="caution">
    <text evidence="1">The sequence shown here is derived from an EMBL/GenBank/DDBJ whole genome shotgun (WGS) entry which is preliminary data.</text>
</comment>
<gene>
    <name evidence="1" type="ORF">HPB49_006624</name>
</gene>
<name>A0ACB8CQ37_DERSI</name>
<keyword evidence="2" id="KW-1185">Reference proteome</keyword>